<evidence type="ECO:0000313" key="3">
    <source>
        <dbReference type="Proteomes" id="UP000032142"/>
    </source>
</evidence>
<sequence length="92" mass="10537">MISQLNLRNSWDSNVITLGICVIPCKTMSGTWHWHQYETSCKTIARLSASIYMILLFQVVQRVIPRSSQQDDKYRQARSGSKDVGARFTLSN</sequence>
<feature type="region of interest" description="Disordered" evidence="1">
    <location>
        <begin position="68"/>
        <end position="92"/>
    </location>
</feature>
<organism evidence="2 3">
    <name type="scientific">Gossypium arboreum</name>
    <name type="common">Tree cotton</name>
    <name type="synonym">Gossypium nanking</name>
    <dbReference type="NCBI Taxonomy" id="29729"/>
    <lineage>
        <taxon>Eukaryota</taxon>
        <taxon>Viridiplantae</taxon>
        <taxon>Streptophyta</taxon>
        <taxon>Embryophyta</taxon>
        <taxon>Tracheophyta</taxon>
        <taxon>Spermatophyta</taxon>
        <taxon>Magnoliopsida</taxon>
        <taxon>eudicotyledons</taxon>
        <taxon>Gunneridae</taxon>
        <taxon>Pentapetalae</taxon>
        <taxon>rosids</taxon>
        <taxon>malvids</taxon>
        <taxon>Malvales</taxon>
        <taxon>Malvaceae</taxon>
        <taxon>Malvoideae</taxon>
        <taxon>Gossypium</taxon>
    </lineage>
</organism>
<reference evidence="3" key="1">
    <citation type="submission" date="2014-09" db="EMBL/GenBank/DDBJ databases">
        <authorList>
            <person name="Mudge J."/>
            <person name="Ramaraj T."/>
            <person name="Lindquist I.E."/>
            <person name="Bharti A.K."/>
            <person name="Sundararajan A."/>
            <person name="Cameron C.T."/>
            <person name="Woodward J.E."/>
            <person name="May G.D."/>
            <person name="Brubaker C."/>
            <person name="Broadhvest J."/>
            <person name="Wilkins T.A."/>
        </authorList>
    </citation>
    <scope>NUCLEOTIDE SEQUENCE</scope>
    <source>
        <strain evidence="3">cv. AKA8401</strain>
    </source>
</reference>
<dbReference type="Proteomes" id="UP000032142">
    <property type="component" value="Unassembled WGS sequence"/>
</dbReference>
<comment type="caution">
    <text evidence="2">The sequence shown here is derived from an EMBL/GenBank/DDBJ whole genome shotgun (WGS) entry which is preliminary data.</text>
</comment>
<evidence type="ECO:0000313" key="2">
    <source>
        <dbReference type="EMBL" id="KHG03881.1"/>
    </source>
</evidence>
<feature type="compositionally biased region" description="Basic and acidic residues" evidence="1">
    <location>
        <begin position="69"/>
        <end position="85"/>
    </location>
</feature>
<accession>A0A0B0MY81</accession>
<dbReference type="EMBL" id="JRRC01393573">
    <property type="protein sequence ID" value="KHG03881.1"/>
    <property type="molecule type" value="Genomic_DNA"/>
</dbReference>
<keyword evidence="2" id="KW-0472">Membrane</keyword>
<keyword evidence="3" id="KW-1185">Reference proteome</keyword>
<protein>
    <submittedName>
        <fullName evidence="2">Transmembrane and coiled-coil domains 1</fullName>
    </submittedName>
</protein>
<evidence type="ECO:0000256" key="1">
    <source>
        <dbReference type="SAM" id="MobiDB-lite"/>
    </source>
</evidence>
<proteinExistence type="predicted"/>
<dbReference type="AlphaFoldDB" id="A0A0B0MY81"/>
<gene>
    <name evidence="2" type="ORF">F383_26462</name>
</gene>
<name>A0A0B0MY81_GOSAR</name>
<keyword evidence="2" id="KW-0812">Transmembrane</keyword>